<organism evidence="2 3">
    <name type="scientific">Salipiger mucosus DSM 16094</name>
    <dbReference type="NCBI Taxonomy" id="1123237"/>
    <lineage>
        <taxon>Bacteria</taxon>
        <taxon>Pseudomonadati</taxon>
        <taxon>Pseudomonadota</taxon>
        <taxon>Alphaproteobacteria</taxon>
        <taxon>Rhodobacterales</taxon>
        <taxon>Roseobacteraceae</taxon>
        <taxon>Salipiger</taxon>
    </lineage>
</organism>
<evidence type="ECO:0000313" key="2">
    <source>
        <dbReference type="EMBL" id="EPX82367.1"/>
    </source>
</evidence>
<dbReference type="AlphaFoldDB" id="S9QRV0"/>
<accession>S9QRV0</accession>
<evidence type="ECO:0000313" key="3">
    <source>
        <dbReference type="Proteomes" id="UP000015347"/>
    </source>
</evidence>
<keyword evidence="3" id="KW-1185">Reference proteome</keyword>
<gene>
    <name evidence="2" type="ORF">Salmuc_04092</name>
</gene>
<dbReference type="Pfam" id="PF20078">
    <property type="entry name" value="DUF6473"/>
    <property type="match status" value="1"/>
</dbReference>
<dbReference type="HOGENOM" id="CLU_2809946_0_0_5"/>
<name>S9QRV0_9RHOB</name>
<dbReference type="Proteomes" id="UP000015347">
    <property type="component" value="Unassembled WGS sequence"/>
</dbReference>
<comment type="caution">
    <text evidence="2">The sequence shown here is derived from an EMBL/GenBank/DDBJ whole genome shotgun (WGS) entry which is preliminary data.</text>
</comment>
<proteinExistence type="predicted"/>
<dbReference type="InterPro" id="IPR045524">
    <property type="entry name" value="DUF6473"/>
</dbReference>
<dbReference type="EMBL" id="APVH01000023">
    <property type="protein sequence ID" value="EPX82367.1"/>
    <property type="molecule type" value="Genomic_DNA"/>
</dbReference>
<dbReference type="STRING" id="1123237.Salmuc_04092"/>
<protein>
    <recommendedName>
        <fullName evidence="1">DUF6473 domain-containing protein</fullName>
    </recommendedName>
</protein>
<evidence type="ECO:0000259" key="1">
    <source>
        <dbReference type="Pfam" id="PF20078"/>
    </source>
</evidence>
<sequence>MIAALRRRAAGLVEVVPSEAARAAGTEGMVFAEVEAGAAAELMGPAAHAEAAEALVPALEELVPRAA</sequence>
<feature type="domain" description="DUF6473" evidence="1">
    <location>
        <begin position="1"/>
        <end position="62"/>
    </location>
</feature>
<reference evidence="3" key="1">
    <citation type="journal article" date="2014" name="Stand. Genomic Sci.">
        <title>Genome sequence of the exopolysaccharide-producing Salipiger mucosus type strain (DSM 16094(T)), a moderately halophilic member of the Roseobacter clade.</title>
        <authorList>
            <person name="Riedel T."/>
            <person name="Spring S."/>
            <person name="Fiebig A."/>
            <person name="Petersen J."/>
            <person name="Kyrpides N.C."/>
            <person name="Goker M."/>
            <person name="Klenk H.P."/>
        </authorList>
    </citation>
    <scope>NUCLEOTIDE SEQUENCE [LARGE SCALE GENOMIC DNA]</scope>
    <source>
        <strain evidence="3">DSM 16094</strain>
    </source>
</reference>